<dbReference type="AlphaFoldDB" id="A0A1B1SBE6"/>
<feature type="domain" description="TPM" evidence="3">
    <location>
        <begin position="41"/>
        <end position="160"/>
    </location>
</feature>
<dbReference type="PANTHER" id="PTHR30373">
    <property type="entry name" value="UPF0603 PROTEIN YGCG"/>
    <property type="match status" value="1"/>
</dbReference>
<evidence type="ECO:0000256" key="2">
    <source>
        <dbReference type="SAM" id="SignalP"/>
    </source>
</evidence>
<reference evidence="5" key="1">
    <citation type="submission" date="2016-04" db="EMBL/GenBank/DDBJ databases">
        <title>Complete Genome Sequences of Twelve Strains of a Stable Defined Moderately Diverse Mouse Microbiota 2 (sDMDMm2).</title>
        <authorList>
            <person name="Uchimura Y."/>
            <person name="Wyss M."/>
            <person name="Brugiroux S."/>
            <person name="Limenitakis J.P."/>
            <person name="Stecher B."/>
            <person name="McCoy K.D."/>
            <person name="Macpherson A.J."/>
        </authorList>
    </citation>
    <scope>NUCLEOTIDE SEQUENCE [LARGE SCALE GENOMIC DNA]</scope>
    <source>
        <strain evidence="5">YL27</strain>
    </source>
</reference>
<feature type="signal peptide" evidence="2">
    <location>
        <begin position="1"/>
        <end position="21"/>
    </location>
</feature>
<accession>A0A1B1SBE6</accession>
<dbReference type="EMBL" id="CP015402">
    <property type="protein sequence ID" value="ANU64106.1"/>
    <property type="molecule type" value="Genomic_DNA"/>
</dbReference>
<keyword evidence="1" id="KW-0812">Transmembrane</keyword>
<dbReference type="InterPro" id="IPR007621">
    <property type="entry name" value="TPM_dom"/>
</dbReference>
<dbReference type="Proteomes" id="UP000186351">
    <property type="component" value="Chromosome"/>
</dbReference>
<organism evidence="4 5">
    <name type="scientific">Muribaculum intestinale</name>
    <dbReference type="NCBI Taxonomy" id="1796646"/>
    <lineage>
        <taxon>Bacteria</taxon>
        <taxon>Pseudomonadati</taxon>
        <taxon>Bacteroidota</taxon>
        <taxon>Bacteroidia</taxon>
        <taxon>Bacteroidales</taxon>
        <taxon>Muribaculaceae</taxon>
        <taxon>Muribaculum</taxon>
    </lineage>
</organism>
<feature type="chain" id="PRO_5008529486" description="TPM domain-containing protein" evidence="2">
    <location>
        <begin position="22"/>
        <end position="419"/>
    </location>
</feature>
<dbReference type="OrthoDB" id="9810918at2"/>
<evidence type="ECO:0000313" key="4">
    <source>
        <dbReference type="EMBL" id="ANU64106.1"/>
    </source>
</evidence>
<protein>
    <recommendedName>
        <fullName evidence="3">TPM domain-containing protein</fullName>
    </recommendedName>
</protein>
<dbReference type="Pfam" id="PF04536">
    <property type="entry name" value="TPM_phosphatase"/>
    <property type="match status" value="1"/>
</dbReference>
<keyword evidence="2" id="KW-0732">Signal</keyword>
<evidence type="ECO:0000256" key="1">
    <source>
        <dbReference type="SAM" id="Phobius"/>
    </source>
</evidence>
<evidence type="ECO:0000313" key="5">
    <source>
        <dbReference type="Proteomes" id="UP000186351"/>
    </source>
</evidence>
<keyword evidence="5" id="KW-1185">Reference proteome</keyword>
<evidence type="ECO:0000259" key="3">
    <source>
        <dbReference type="Pfam" id="PF04536"/>
    </source>
</evidence>
<proteinExistence type="predicted"/>
<dbReference type="STRING" id="1796646.A4V02_10585"/>
<dbReference type="KEGG" id="pary:A4V02_10585"/>
<dbReference type="GeneID" id="65537316"/>
<feature type="transmembrane region" description="Helical" evidence="1">
    <location>
        <begin position="237"/>
        <end position="259"/>
    </location>
</feature>
<dbReference type="PANTHER" id="PTHR30373:SF2">
    <property type="entry name" value="UPF0603 PROTEIN YGCG"/>
    <property type="match status" value="1"/>
</dbReference>
<sequence>MTRKILTFFLIILAAAISAGAAVHSVKDIPNVHLADARRYVSDPDGLLSPAMRDSLDAAIRRVWETSSAELAVVVVDRIEGGDIDSFATELFTDWGIGKEDNDNGVLYLVAMGDRKAVIRTGYGAEGVVPDIIAGRIIRSSNQYFKGGDTDGGVADAVGNLSYLLTTPGATEELMSKYANDRRRGGEETIDFFGIWIKISMFIAALMLIFFIITLVSTRRQNRYQRYIRLQQLQLPALIISFATIGMGLVVFVPLMIIMRRLRTASRKCPNCSTKMKRLDEKSDNAYLTPAQDTEERIDSVDYDVWLCPNCGETDILPYVNHSKNYTPCPNCGARACTLVADRIVKSPTTREEGWGQKIYNCRNCHKDNARNYTIPKAAPPVVIVPPIGGRGGGFGGGGFGGGSFGGGSTGGGGASGGW</sequence>
<dbReference type="RefSeq" id="WP_068961394.1">
    <property type="nucleotide sequence ID" value="NZ_CAJTAP010000001.1"/>
</dbReference>
<dbReference type="Gene3D" id="3.10.310.50">
    <property type="match status" value="1"/>
</dbReference>
<keyword evidence="1" id="KW-0472">Membrane</keyword>
<keyword evidence="1" id="KW-1133">Transmembrane helix</keyword>
<gene>
    <name evidence="4" type="ORF">A4V02_10585</name>
</gene>
<feature type="transmembrane region" description="Helical" evidence="1">
    <location>
        <begin position="193"/>
        <end position="216"/>
    </location>
</feature>
<accession>A0A1Z2XH87</accession>
<name>A0A1B1SBE6_9BACT</name>